<comment type="caution">
    <text evidence="2">The sequence shown here is derived from an EMBL/GenBank/DDBJ whole genome shotgun (WGS) entry which is preliminary data.</text>
</comment>
<evidence type="ECO:0000313" key="2">
    <source>
        <dbReference type="EMBL" id="NVO22469.1"/>
    </source>
</evidence>
<dbReference type="EMBL" id="JABCJE010000001">
    <property type="protein sequence ID" value="NVO22469.1"/>
    <property type="molecule type" value="Genomic_DNA"/>
</dbReference>
<reference evidence="2 3" key="1">
    <citation type="submission" date="2020-04" db="EMBL/GenBank/DDBJ databases">
        <title>Donghicola sp., a member of the Rhodobacteraceae family isolated from mangrove forest in Thailand.</title>
        <authorList>
            <person name="Charoenyingcharoen P."/>
            <person name="Yukphan P."/>
        </authorList>
    </citation>
    <scope>NUCLEOTIDE SEQUENCE [LARGE SCALE GENOMIC DNA]</scope>
    <source>
        <strain evidence="2 3">B5-SW-15</strain>
    </source>
</reference>
<gene>
    <name evidence="2" type="ORF">HJ536_03790</name>
</gene>
<feature type="chain" id="PRO_5032966676" description="DUF922 domain-containing protein" evidence="1">
    <location>
        <begin position="29"/>
        <end position="226"/>
    </location>
</feature>
<organism evidence="2 3">
    <name type="scientific">Donghicola mangrovi</name>
    <dbReference type="NCBI Taxonomy" id="2729614"/>
    <lineage>
        <taxon>Bacteria</taxon>
        <taxon>Pseudomonadati</taxon>
        <taxon>Pseudomonadota</taxon>
        <taxon>Alphaproteobacteria</taxon>
        <taxon>Rhodobacterales</taxon>
        <taxon>Roseobacteraceae</taxon>
        <taxon>Donghicola</taxon>
    </lineage>
</organism>
<evidence type="ECO:0000313" key="3">
    <source>
        <dbReference type="Proteomes" id="UP000592216"/>
    </source>
</evidence>
<keyword evidence="1" id="KW-0732">Signal</keyword>
<dbReference type="AlphaFoldDB" id="A0A850Q807"/>
<proteinExistence type="predicted"/>
<dbReference type="Proteomes" id="UP000592216">
    <property type="component" value="Unassembled WGS sequence"/>
</dbReference>
<feature type="signal peptide" evidence="1">
    <location>
        <begin position="1"/>
        <end position="28"/>
    </location>
</feature>
<evidence type="ECO:0008006" key="4">
    <source>
        <dbReference type="Google" id="ProtNLM"/>
    </source>
</evidence>
<evidence type="ECO:0000256" key="1">
    <source>
        <dbReference type="SAM" id="SignalP"/>
    </source>
</evidence>
<protein>
    <recommendedName>
        <fullName evidence="4">DUF922 domain-containing protein</fullName>
    </recommendedName>
</protein>
<sequence>MLDCIKTFKTKAAIALAVFSFVATPAFAAKPPSAKQIANLCNQAPLVQVVENLPQPIMSTAKPASLAKKMKAGWRVQGLTELKRSFKANFQWEMLNTASGTCLRIKTIQVTTGSIAPKVWINPSIRRNSCDYKTTLRHELEHVDNHNVYVREFSNDLRRNLATRLKGNTGMLVKANADPRAAKDALMQRTMAVLQQVNSQFDAVADAKDRHMDTDSNYRREYAACR</sequence>
<accession>A0A850Q807</accession>
<dbReference type="RefSeq" id="WP_177156709.1">
    <property type="nucleotide sequence ID" value="NZ_JABCJE010000001.1"/>
</dbReference>
<name>A0A850Q807_9RHOB</name>